<dbReference type="PANTHER" id="PTHR37910:SF2">
    <property type="entry name" value="EXPRESSED PROTEIN"/>
    <property type="match status" value="1"/>
</dbReference>
<dbReference type="Proteomes" id="UP000747110">
    <property type="component" value="Unassembled WGS sequence"/>
</dbReference>
<proteinExistence type="predicted"/>
<evidence type="ECO:0000313" key="4">
    <source>
        <dbReference type="Proteomes" id="UP000722791"/>
    </source>
</evidence>
<dbReference type="Proteomes" id="UP000722791">
    <property type="component" value="Unassembled WGS sequence"/>
</dbReference>
<comment type="caution">
    <text evidence="3">The sequence shown here is derived from an EMBL/GenBank/DDBJ whole genome shotgun (WGS) entry which is preliminary data.</text>
</comment>
<keyword evidence="5" id="KW-1185">Reference proteome</keyword>
<dbReference type="OrthoDB" id="660555at2759"/>
<sequence>MLAPSARVGVRPILPLQNSNLSVASFQIHAAIFGPTSPTSGLSCKSTGGMTIPSQELRPHVNTSLDPKQNCSRSDIKHQKRVQSPCSGLAHRHLHRGSVRARPSDAKADAAATSSASNSFDGRIEIIIRRGIFSCAPATAAALLLLATGPPGPLLAPAVARIPTEVVLSEGGGSVTAAAAGSGRSALLQLAAPPSAVLAPAERLDAESGPSGMTRGSNYVTGRVGVAPGTMVGTPNYARGPAAAGPGLRSTANEAADALQLLTSAREAVDRGQHDQALELYGRLVSDHPDLALAEYGRIGRAMMLYQVGRTSDSILALEDEEVVMRGAAEVHAALAALLYAERPNLALRAEEEWNLACLFDTRYSDLVWVQTNKHWPPRMIAALQKFLTLS</sequence>
<dbReference type="AlphaFoldDB" id="A0A8J4GYM2"/>
<evidence type="ECO:0000256" key="1">
    <source>
        <dbReference type="SAM" id="MobiDB-lite"/>
    </source>
</evidence>
<evidence type="ECO:0000313" key="3">
    <source>
        <dbReference type="EMBL" id="GIM15865.1"/>
    </source>
</evidence>
<dbReference type="EMBL" id="BNCQ01000070">
    <property type="protein sequence ID" value="GIM15865.1"/>
    <property type="molecule type" value="Genomic_DNA"/>
</dbReference>
<evidence type="ECO:0000313" key="5">
    <source>
        <dbReference type="Proteomes" id="UP000747110"/>
    </source>
</evidence>
<accession>A0A8J4GYM2</accession>
<feature type="compositionally biased region" description="Basic residues" evidence="1">
    <location>
        <begin position="90"/>
        <end position="99"/>
    </location>
</feature>
<organism evidence="3 4">
    <name type="scientific">Volvox reticuliferus</name>
    <dbReference type="NCBI Taxonomy" id="1737510"/>
    <lineage>
        <taxon>Eukaryota</taxon>
        <taxon>Viridiplantae</taxon>
        <taxon>Chlorophyta</taxon>
        <taxon>core chlorophytes</taxon>
        <taxon>Chlorophyceae</taxon>
        <taxon>CS clade</taxon>
        <taxon>Chlamydomonadales</taxon>
        <taxon>Volvocaceae</taxon>
        <taxon>Volvox</taxon>
    </lineage>
</organism>
<reference evidence="3" key="1">
    <citation type="journal article" date="2021" name="Proc. Natl. Acad. Sci. U.S.A.">
        <title>Three genomes in the algal genus Volvox reveal the fate of a haploid sex-determining region after a transition to homothallism.</title>
        <authorList>
            <person name="Yamamoto K."/>
            <person name="Hamaji T."/>
            <person name="Kawai-Toyooka H."/>
            <person name="Matsuzaki R."/>
            <person name="Takahashi F."/>
            <person name="Nishimura Y."/>
            <person name="Kawachi M."/>
            <person name="Noguchi H."/>
            <person name="Minakuchi Y."/>
            <person name="Umen J.G."/>
            <person name="Toyoda A."/>
            <person name="Nozaki H."/>
        </authorList>
    </citation>
    <scope>NUCLEOTIDE SEQUENCE</scope>
    <source>
        <strain evidence="3">NIES-3785</strain>
        <strain evidence="2">NIES-3786</strain>
    </source>
</reference>
<evidence type="ECO:0008006" key="6">
    <source>
        <dbReference type="Google" id="ProtNLM"/>
    </source>
</evidence>
<dbReference type="EMBL" id="BNCP01000071">
    <property type="protein sequence ID" value="GIL91948.1"/>
    <property type="molecule type" value="Genomic_DNA"/>
</dbReference>
<name>A0A8J4GYM2_9CHLO</name>
<gene>
    <name evidence="2" type="ORF">Vretifemale_19640</name>
    <name evidence="3" type="ORF">Vretimale_18553</name>
</gene>
<feature type="compositionally biased region" description="Polar residues" evidence="1">
    <location>
        <begin position="61"/>
        <end position="73"/>
    </location>
</feature>
<dbReference type="PANTHER" id="PTHR37910">
    <property type="entry name" value="EXPRESSED PROTEIN"/>
    <property type="match status" value="1"/>
</dbReference>
<protein>
    <recommendedName>
        <fullName evidence="6">Tetratricopeptide repeat protein</fullName>
    </recommendedName>
</protein>
<evidence type="ECO:0000313" key="2">
    <source>
        <dbReference type="EMBL" id="GIL91948.1"/>
    </source>
</evidence>
<feature type="region of interest" description="Disordered" evidence="1">
    <location>
        <begin position="52"/>
        <end position="114"/>
    </location>
</feature>